<dbReference type="EMBL" id="SNYF01000005">
    <property type="protein sequence ID" value="TDQ19012.1"/>
    <property type="molecule type" value="Genomic_DNA"/>
</dbReference>
<dbReference type="GO" id="GO:0043565">
    <property type="term" value="F:sequence-specific DNA binding"/>
    <property type="evidence" value="ECO:0007669"/>
    <property type="project" value="InterPro"/>
</dbReference>
<sequence length="295" mass="34093">MKKPFQKSRIPEGKAFVIQELKAPFFDVNWHFHSEYQLFVVLKGRGTRFIGDHMQAFREGDLVLTGPNLPHLWKNDKAYHDSNNGLSTHGIVIYFPEDFLNNAIFKLDEFDGIAHMLKKSERGIQILGKTNQVITKMMSDLLRLQGTNSIIQLLKILELLVDNPDCKLIADAGYINTNKESERDRMGQVYEYVMQNFHGKVSLEEAAQLTNLSVSAFSRYFKSRVNKTFSDFVTDVRVSHACKLLHETDMNVSEISFESGFYTLSNFNKLFKERIKKTPLEYRKEFNQTFALLEG</sequence>
<dbReference type="SUPFAM" id="SSF51215">
    <property type="entry name" value="Regulatory protein AraC"/>
    <property type="match status" value="1"/>
</dbReference>
<keyword evidence="2" id="KW-0238">DNA-binding</keyword>
<protein>
    <submittedName>
        <fullName evidence="5">AraC family transcriptional regulator</fullName>
    </submittedName>
</protein>
<dbReference type="AlphaFoldDB" id="A0A4R6TAL8"/>
<accession>A0A4R6TAL8</accession>
<dbReference type="PANTHER" id="PTHR43280:SF27">
    <property type="entry name" value="TRANSCRIPTIONAL REGULATOR MTLR"/>
    <property type="match status" value="1"/>
</dbReference>
<reference evidence="5 6" key="1">
    <citation type="submission" date="2019-03" db="EMBL/GenBank/DDBJ databases">
        <title>Genomic Encyclopedia of Type Strains, Phase III (KMG-III): the genomes of soil and plant-associated and newly described type strains.</title>
        <authorList>
            <person name="Whitman W."/>
        </authorList>
    </citation>
    <scope>NUCLEOTIDE SEQUENCE [LARGE SCALE GENOMIC DNA]</scope>
    <source>
        <strain evidence="5 6">CECT 8446</strain>
    </source>
</reference>
<dbReference type="InterPro" id="IPR018062">
    <property type="entry name" value="HTH_AraC-typ_CS"/>
</dbReference>
<dbReference type="CDD" id="cd06976">
    <property type="entry name" value="cupin_MtlR-like_N"/>
    <property type="match status" value="1"/>
</dbReference>
<evidence type="ECO:0000256" key="2">
    <source>
        <dbReference type="ARBA" id="ARBA00023125"/>
    </source>
</evidence>
<dbReference type="RefSeq" id="WP_133552937.1">
    <property type="nucleotide sequence ID" value="NZ_SNYF01000005.1"/>
</dbReference>
<dbReference type="Gene3D" id="1.10.10.60">
    <property type="entry name" value="Homeodomain-like"/>
    <property type="match status" value="2"/>
</dbReference>
<dbReference type="SMART" id="SM00342">
    <property type="entry name" value="HTH_ARAC"/>
    <property type="match status" value="1"/>
</dbReference>
<comment type="caution">
    <text evidence="5">The sequence shown here is derived from an EMBL/GenBank/DDBJ whole genome shotgun (WGS) entry which is preliminary data.</text>
</comment>
<dbReference type="Pfam" id="PF07883">
    <property type="entry name" value="Cupin_2"/>
    <property type="match status" value="1"/>
</dbReference>
<evidence type="ECO:0000256" key="1">
    <source>
        <dbReference type="ARBA" id="ARBA00023015"/>
    </source>
</evidence>
<evidence type="ECO:0000259" key="4">
    <source>
        <dbReference type="PROSITE" id="PS01124"/>
    </source>
</evidence>
<dbReference type="GO" id="GO:0003700">
    <property type="term" value="F:DNA-binding transcription factor activity"/>
    <property type="evidence" value="ECO:0007669"/>
    <property type="project" value="InterPro"/>
</dbReference>
<evidence type="ECO:0000313" key="6">
    <source>
        <dbReference type="Proteomes" id="UP000294535"/>
    </source>
</evidence>
<dbReference type="Pfam" id="PF12833">
    <property type="entry name" value="HTH_18"/>
    <property type="match status" value="1"/>
</dbReference>
<dbReference type="PROSITE" id="PS01124">
    <property type="entry name" value="HTH_ARAC_FAMILY_2"/>
    <property type="match status" value="1"/>
</dbReference>
<keyword evidence="1" id="KW-0805">Transcription regulation</keyword>
<evidence type="ECO:0000256" key="3">
    <source>
        <dbReference type="ARBA" id="ARBA00023163"/>
    </source>
</evidence>
<dbReference type="PROSITE" id="PS00041">
    <property type="entry name" value="HTH_ARAC_FAMILY_1"/>
    <property type="match status" value="1"/>
</dbReference>
<dbReference type="Gene3D" id="2.60.120.10">
    <property type="entry name" value="Jelly Rolls"/>
    <property type="match status" value="1"/>
</dbReference>
<organism evidence="5 6">
    <name type="scientific">Algoriphagus boseongensis</name>
    <dbReference type="NCBI Taxonomy" id="1442587"/>
    <lineage>
        <taxon>Bacteria</taxon>
        <taxon>Pseudomonadati</taxon>
        <taxon>Bacteroidota</taxon>
        <taxon>Cytophagia</taxon>
        <taxon>Cytophagales</taxon>
        <taxon>Cyclobacteriaceae</taxon>
        <taxon>Algoriphagus</taxon>
    </lineage>
</organism>
<dbReference type="PANTHER" id="PTHR43280">
    <property type="entry name" value="ARAC-FAMILY TRANSCRIPTIONAL REGULATOR"/>
    <property type="match status" value="1"/>
</dbReference>
<gene>
    <name evidence="5" type="ORF">DFQ04_0827</name>
</gene>
<dbReference type="InterPro" id="IPR014710">
    <property type="entry name" value="RmlC-like_jellyroll"/>
</dbReference>
<keyword evidence="3" id="KW-0804">Transcription</keyword>
<dbReference type="InterPro" id="IPR018060">
    <property type="entry name" value="HTH_AraC"/>
</dbReference>
<dbReference type="InterPro" id="IPR013096">
    <property type="entry name" value="Cupin_2"/>
</dbReference>
<keyword evidence="6" id="KW-1185">Reference proteome</keyword>
<dbReference type="InterPro" id="IPR037923">
    <property type="entry name" value="HTH-like"/>
</dbReference>
<name>A0A4R6TAL8_9BACT</name>
<dbReference type="SUPFAM" id="SSF46689">
    <property type="entry name" value="Homeodomain-like"/>
    <property type="match status" value="2"/>
</dbReference>
<feature type="domain" description="HTH araC/xylS-type" evidence="4">
    <location>
        <begin position="187"/>
        <end position="285"/>
    </location>
</feature>
<evidence type="ECO:0000313" key="5">
    <source>
        <dbReference type="EMBL" id="TDQ19012.1"/>
    </source>
</evidence>
<dbReference type="Proteomes" id="UP000294535">
    <property type="component" value="Unassembled WGS sequence"/>
</dbReference>
<dbReference type="InterPro" id="IPR009057">
    <property type="entry name" value="Homeodomain-like_sf"/>
</dbReference>
<dbReference type="OrthoDB" id="792101at2"/>
<proteinExistence type="predicted"/>